<proteinExistence type="predicted"/>
<name>A0ABS4GKY9_9BACL</name>
<organism evidence="1 2">
    <name type="scientific">Ammoniphilus resinae</name>
    <dbReference type="NCBI Taxonomy" id="861532"/>
    <lineage>
        <taxon>Bacteria</taxon>
        <taxon>Bacillati</taxon>
        <taxon>Bacillota</taxon>
        <taxon>Bacilli</taxon>
        <taxon>Bacillales</taxon>
        <taxon>Paenibacillaceae</taxon>
        <taxon>Aneurinibacillus group</taxon>
        <taxon>Ammoniphilus</taxon>
    </lineage>
</organism>
<evidence type="ECO:0000313" key="1">
    <source>
        <dbReference type="EMBL" id="MBP1930906.1"/>
    </source>
</evidence>
<dbReference type="RefSeq" id="WP_209809020.1">
    <property type="nucleotide sequence ID" value="NZ_JAGGKT010000002.1"/>
</dbReference>
<dbReference type="Proteomes" id="UP001519343">
    <property type="component" value="Unassembled WGS sequence"/>
</dbReference>
<evidence type="ECO:0000313" key="2">
    <source>
        <dbReference type="Proteomes" id="UP001519343"/>
    </source>
</evidence>
<keyword evidence="2" id="KW-1185">Reference proteome</keyword>
<protein>
    <submittedName>
        <fullName evidence="1">Uncharacterized protein</fullName>
    </submittedName>
</protein>
<sequence length="112" mass="12925">MAVAMMAKMPFEKRENGHHRGYDDLFNIYRPQITLPYYFNRQYPPSYDMVNLGKFGMRGFYIMRKLIVTILTGSLLLFSQSAHAIESKGTSITLSSGIKHVTYVSFQPSNQY</sequence>
<accession>A0ABS4GKY9</accession>
<dbReference type="EMBL" id="JAGGKT010000002">
    <property type="protein sequence ID" value="MBP1930906.1"/>
    <property type="molecule type" value="Genomic_DNA"/>
</dbReference>
<comment type="caution">
    <text evidence="1">The sequence shown here is derived from an EMBL/GenBank/DDBJ whole genome shotgun (WGS) entry which is preliminary data.</text>
</comment>
<gene>
    <name evidence="1" type="ORF">J2Z37_000903</name>
</gene>
<reference evidence="1 2" key="1">
    <citation type="submission" date="2021-03" db="EMBL/GenBank/DDBJ databases">
        <title>Genomic Encyclopedia of Type Strains, Phase IV (KMG-IV): sequencing the most valuable type-strain genomes for metagenomic binning, comparative biology and taxonomic classification.</title>
        <authorList>
            <person name="Goeker M."/>
        </authorList>
    </citation>
    <scope>NUCLEOTIDE SEQUENCE [LARGE SCALE GENOMIC DNA]</scope>
    <source>
        <strain evidence="1 2">DSM 24738</strain>
    </source>
</reference>